<name>F8FRJ0_PAEMK</name>
<evidence type="ECO:0000313" key="2">
    <source>
        <dbReference type="Proteomes" id="UP000006620"/>
    </source>
</evidence>
<gene>
    <name evidence="1" type="ordered locus">KNP414_01986</name>
</gene>
<proteinExistence type="predicted"/>
<dbReference type="HOGENOM" id="CLU_3027974_0_0_9"/>
<evidence type="ECO:0000313" key="1">
    <source>
        <dbReference type="EMBL" id="AEI40547.1"/>
    </source>
</evidence>
<protein>
    <submittedName>
        <fullName evidence="1">Uncharacterized protein</fullName>
    </submittedName>
</protein>
<accession>F8FRJ0</accession>
<dbReference type="Proteomes" id="UP000006620">
    <property type="component" value="Chromosome"/>
</dbReference>
<reference evidence="1 2" key="2">
    <citation type="journal article" date="2013" name="Genome Announc.">
        <title>Genome Sequence of Growth-Improving Paenibacillus mucilaginosus Strain KNP414.</title>
        <authorList>
            <person name="Lu J.J."/>
            <person name="Wang J.F."/>
            <person name="Hu X.F."/>
        </authorList>
    </citation>
    <scope>NUCLEOTIDE SEQUENCE [LARGE SCALE GENOMIC DNA]</scope>
    <source>
        <strain evidence="1 2">KNP414</strain>
    </source>
</reference>
<dbReference type="AlphaFoldDB" id="F8FRJ0"/>
<reference evidence="2" key="1">
    <citation type="submission" date="2011-06" db="EMBL/GenBank/DDBJ databases">
        <title>Complete genome sequence of Paenibacillus mucilaginosus KNP414.</title>
        <authorList>
            <person name="Wang J."/>
            <person name="Hu S."/>
            <person name="Hu X."/>
            <person name="Zhang B."/>
            <person name="Dong D."/>
            <person name="Zhang S."/>
            <person name="Zhao K."/>
            <person name="Wu D."/>
        </authorList>
    </citation>
    <scope>NUCLEOTIDE SEQUENCE [LARGE SCALE GENOMIC DNA]</scope>
    <source>
        <strain evidence="2">KNP414</strain>
    </source>
</reference>
<dbReference type="EMBL" id="CP002869">
    <property type="protein sequence ID" value="AEI40547.1"/>
    <property type="molecule type" value="Genomic_DNA"/>
</dbReference>
<dbReference type="KEGG" id="pms:KNP414_01986"/>
<organism evidence="1 2">
    <name type="scientific">Paenibacillus mucilaginosus (strain KNP414)</name>
    <dbReference type="NCBI Taxonomy" id="1036673"/>
    <lineage>
        <taxon>Bacteria</taxon>
        <taxon>Bacillati</taxon>
        <taxon>Bacillota</taxon>
        <taxon>Bacilli</taxon>
        <taxon>Bacillales</taxon>
        <taxon>Paenibacillaceae</taxon>
        <taxon>Paenibacillus</taxon>
    </lineage>
</organism>
<sequence>MTSSSNRYIDHAKRAYHHNTTSAVMVNASGQKDIKGVTQLDYFEKVGLLMCFGKQ</sequence>